<name>A0A225UX61_9STRA</name>
<reference evidence="2" key="1">
    <citation type="submission" date="2017-03" db="EMBL/GenBank/DDBJ databases">
        <title>Phytopthora megakarya and P. palmivora, two closely related causual agents of cacao black pod achieved similar genome size and gene model numbers by different mechanisms.</title>
        <authorList>
            <person name="Ali S."/>
            <person name="Shao J."/>
            <person name="Larry D.J."/>
            <person name="Kronmiller B."/>
            <person name="Shen D."/>
            <person name="Strem M.D."/>
            <person name="Melnick R.L."/>
            <person name="Guiltinan M.J."/>
            <person name="Tyler B.M."/>
            <person name="Meinhardt L.W."/>
            <person name="Bailey B.A."/>
        </authorList>
    </citation>
    <scope>NUCLEOTIDE SEQUENCE [LARGE SCALE GENOMIC DNA]</scope>
    <source>
        <strain evidence="2">zdho120</strain>
    </source>
</reference>
<dbReference type="AlphaFoldDB" id="A0A225UX61"/>
<feature type="non-terminal residue" evidence="1">
    <location>
        <position position="102"/>
    </location>
</feature>
<protein>
    <submittedName>
        <fullName evidence="1">Uncharacterized protein</fullName>
    </submittedName>
</protein>
<evidence type="ECO:0000313" key="2">
    <source>
        <dbReference type="Proteomes" id="UP000198211"/>
    </source>
</evidence>
<accession>A0A225UX61</accession>
<dbReference type="OrthoDB" id="1048204at2759"/>
<comment type="caution">
    <text evidence="1">The sequence shown here is derived from an EMBL/GenBank/DDBJ whole genome shotgun (WGS) entry which is preliminary data.</text>
</comment>
<dbReference type="STRING" id="4795.A0A225UX61"/>
<proteinExistence type="predicted"/>
<gene>
    <name evidence="1" type="ORF">PHMEG_00031238</name>
</gene>
<evidence type="ECO:0000313" key="1">
    <source>
        <dbReference type="EMBL" id="OWY98085.1"/>
    </source>
</evidence>
<dbReference type="EMBL" id="NBNE01009766">
    <property type="protein sequence ID" value="OWY98085.1"/>
    <property type="molecule type" value="Genomic_DNA"/>
</dbReference>
<sequence>MSAKRQAVGRWIKTHNETELVPRLIKECTDRTIAAGMCGFTPLMEGDYNIHYLGPVAIPGYIHPHRIIFRAGHALALIGKMNIFRVSMLPVQRFKKECGSRN</sequence>
<organism evidence="1 2">
    <name type="scientific">Phytophthora megakarya</name>
    <dbReference type="NCBI Taxonomy" id="4795"/>
    <lineage>
        <taxon>Eukaryota</taxon>
        <taxon>Sar</taxon>
        <taxon>Stramenopiles</taxon>
        <taxon>Oomycota</taxon>
        <taxon>Peronosporomycetes</taxon>
        <taxon>Peronosporales</taxon>
        <taxon>Peronosporaceae</taxon>
        <taxon>Phytophthora</taxon>
    </lineage>
</organism>
<keyword evidence="2" id="KW-1185">Reference proteome</keyword>
<dbReference type="Proteomes" id="UP000198211">
    <property type="component" value="Unassembled WGS sequence"/>
</dbReference>